<dbReference type="PANTHER" id="PTHR40448">
    <property type="entry name" value="TWO-COMPONENT SENSOR HISTIDINE KINASE"/>
    <property type="match status" value="1"/>
</dbReference>
<reference evidence="6" key="2">
    <citation type="journal article" date="2021" name="PeerJ">
        <title>Extensive microbial diversity within the chicken gut microbiome revealed by metagenomics and culture.</title>
        <authorList>
            <person name="Gilroy R."/>
            <person name="Ravi A."/>
            <person name="Getino M."/>
            <person name="Pursley I."/>
            <person name="Horton D.L."/>
            <person name="Alikhan N.F."/>
            <person name="Baker D."/>
            <person name="Gharbi K."/>
            <person name="Hall N."/>
            <person name="Watson M."/>
            <person name="Adriaenssens E.M."/>
            <person name="Foster-Nyarko E."/>
            <person name="Jarju S."/>
            <person name="Secka A."/>
            <person name="Antonio M."/>
            <person name="Oren A."/>
            <person name="Chaudhuri R.R."/>
            <person name="La Ragione R."/>
            <person name="Hildebrand F."/>
            <person name="Pallen M.J."/>
        </authorList>
    </citation>
    <scope>NUCLEOTIDE SEQUENCE</scope>
    <source>
        <strain evidence="6">ChiSjej4B22-8349</strain>
    </source>
</reference>
<keyword evidence="4" id="KW-0812">Transmembrane</keyword>
<keyword evidence="4" id="KW-0472">Membrane</keyword>
<dbReference type="Pfam" id="PF14501">
    <property type="entry name" value="HATPase_c_5"/>
    <property type="match status" value="1"/>
</dbReference>
<dbReference type="PANTHER" id="PTHR40448:SF1">
    <property type="entry name" value="TWO-COMPONENT SENSOR HISTIDINE KINASE"/>
    <property type="match status" value="1"/>
</dbReference>
<dbReference type="CDD" id="cd16935">
    <property type="entry name" value="HATPase_AgrC-ComD-like"/>
    <property type="match status" value="1"/>
</dbReference>
<evidence type="ECO:0000256" key="2">
    <source>
        <dbReference type="ARBA" id="ARBA00022679"/>
    </source>
</evidence>
<feature type="transmembrane region" description="Helical" evidence="4">
    <location>
        <begin position="159"/>
        <end position="180"/>
    </location>
</feature>
<evidence type="ECO:0000256" key="3">
    <source>
        <dbReference type="ARBA" id="ARBA00022777"/>
    </source>
</evidence>
<keyword evidence="3" id="KW-0418">Kinase</keyword>
<feature type="transmembrane region" description="Helical" evidence="4">
    <location>
        <begin position="6"/>
        <end position="23"/>
    </location>
</feature>
<dbReference type="AlphaFoldDB" id="A0A9D1N6J3"/>
<dbReference type="InterPro" id="IPR016120">
    <property type="entry name" value="Sig_transdc_His_kin_SpoOB"/>
</dbReference>
<dbReference type="Gene3D" id="1.10.287.130">
    <property type="match status" value="1"/>
</dbReference>
<comment type="caution">
    <text evidence="6">The sequence shown here is derived from an EMBL/GenBank/DDBJ whole genome shotgun (WGS) entry which is preliminary data.</text>
</comment>
<keyword evidence="2" id="KW-0808">Transferase</keyword>
<name>A0A9D1N6J3_9FIRM</name>
<organism evidence="6 7">
    <name type="scientific">Candidatus Allocopromorpha excrementipullorum</name>
    <dbReference type="NCBI Taxonomy" id="2840743"/>
    <lineage>
        <taxon>Bacteria</taxon>
        <taxon>Bacillati</taxon>
        <taxon>Bacillota</taxon>
        <taxon>Clostridia</taxon>
        <taxon>Eubacteriales</taxon>
        <taxon>Eubacteriaceae</taxon>
        <taxon>Eubacteriaceae incertae sedis</taxon>
        <taxon>Candidatus Allocopromorpha</taxon>
    </lineage>
</organism>
<dbReference type="Gene3D" id="3.30.565.10">
    <property type="entry name" value="Histidine kinase-like ATPase, C-terminal domain"/>
    <property type="match status" value="1"/>
</dbReference>
<dbReference type="EMBL" id="DVOB01000113">
    <property type="protein sequence ID" value="HIU96077.1"/>
    <property type="molecule type" value="Genomic_DNA"/>
</dbReference>
<feature type="domain" description="Sensor histidine kinase NatK-like C-terminal" evidence="5">
    <location>
        <begin position="319"/>
        <end position="425"/>
    </location>
</feature>
<dbReference type="InterPro" id="IPR036890">
    <property type="entry name" value="HATPase_C_sf"/>
</dbReference>
<evidence type="ECO:0000256" key="1">
    <source>
        <dbReference type="ARBA" id="ARBA00022553"/>
    </source>
</evidence>
<dbReference type="InterPro" id="IPR032834">
    <property type="entry name" value="NatK-like_C"/>
</dbReference>
<evidence type="ECO:0000259" key="5">
    <source>
        <dbReference type="Pfam" id="PF14501"/>
    </source>
</evidence>
<feature type="transmembrane region" description="Helical" evidence="4">
    <location>
        <begin position="59"/>
        <end position="75"/>
    </location>
</feature>
<sequence length="429" mass="48076">MFSPDYLINIPVSLILVYLLYRIFNSCLSIRSQIWTRLSFSAVLFLMTSPIVLPGELTGSLGILVLLSAAVFLFFTDRPIVKTAVILIVYPLWVSFSYLSYNIGYVIWMYCFRQNMTETGEMLLMLCCALLKIPFLVLVERLAGKWLASGEISFSSRIWAVISLTCLASLLGIITLIYQVGSTGTFVIWPACIACILTSVGICYICDLISRSVRRAMEGDMLRTQQAYYEDLKREQEEVRGLRHDMMNHLSVIQSLLGQNETAQAQSYLKSLTREFSAPLRVFCENDTVNALLNAKYRQAEEKGIECSFMMELPQDAGMDMVRLCSLMANTLDNAIEGSERVVEKQRRLITLKGRCDGGYFSYSIENRAVAGEVLREKGRFVTAKKDSRFHGHGLRIISDIAEELGGTVDISFSGDIFSVTALIPAGKA</sequence>
<dbReference type="SUPFAM" id="SSF55874">
    <property type="entry name" value="ATPase domain of HSP90 chaperone/DNA topoisomerase II/histidine kinase"/>
    <property type="match status" value="1"/>
</dbReference>
<evidence type="ECO:0000313" key="6">
    <source>
        <dbReference type="EMBL" id="HIU96077.1"/>
    </source>
</evidence>
<reference evidence="6" key="1">
    <citation type="submission" date="2020-10" db="EMBL/GenBank/DDBJ databases">
        <authorList>
            <person name="Gilroy R."/>
        </authorList>
    </citation>
    <scope>NUCLEOTIDE SEQUENCE</scope>
    <source>
        <strain evidence="6">ChiSjej4B22-8349</strain>
    </source>
</reference>
<accession>A0A9D1N6J3</accession>
<keyword evidence="1" id="KW-0597">Phosphoprotein</keyword>
<dbReference type="SUPFAM" id="SSF55890">
    <property type="entry name" value="Sporulation response regulatory protein Spo0B"/>
    <property type="match status" value="1"/>
</dbReference>
<proteinExistence type="predicted"/>
<feature type="transmembrane region" description="Helical" evidence="4">
    <location>
        <begin position="122"/>
        <end position="139"/>
    </location>
</feature>
<dbReference type="GO" id="GO:0042802">
    <property type="term" value="F:identical protein binding"/>
    <property type="evidence" value="ECO:0007669"/>
    <property type="project" value="TreeGrafter"/>
</dbReference>
<feature type="transmembrane region" description="Helical" evidence="4">
    <location>
        <begin position="186"/>
        <end position="206"/>
    </location>
</feature>
<protein>
    <submittedName>
        <fullName evidence="6">GHKL domain-containing protein</fullName>
    </submittedName>
</protein>
<keyword evidence="4" id="KW-1133">Transmembrane helix</keyword>
<evidence type="ECO:0000256" key="4">
    <source>
        <dbReference type="SAM" id="Phobius"/>
    </source>
</evidence>
<feature type="transmembrane region" description="Helical" evidence="4">
    <location>
        <begin position="35"/>
        <end position="53"/>
    </location>
</feature>
<evidence type="ECO:0000313" key="7">
    <source>
        <dbReference type="Proteomes" id="UP000824130"/>
    </source>
</evidence>
<gene>
    <name evidence="6" type="ORF">IAD25_05115</name>
</gene>
<dbReference type="GO" id="GO:0000155">
    <property type="term" value="F:phosphorelay sensor kinase activity"/>
    <property type="evidence" value="ECO:0007669"/>
    <property type="project" value="InterPro"/>
</dbReference>
<feature type="transmembrane region" description="Helical" evidence="4">
    <location>
        <begin position="87"/>
        <end position="110"/>
    </location>
</feature>
<dbReference type="Proteomes" id="UP000824130">
    <property type="component" value="Unassembled WGS sequence"/>
</dbReference>